<organism evidence="2 3">
    <name type="scientific">Trichinella zimbabwensis</name>
    <dbReference type="NCBI Taxonomy" id="268475"/>
    <lineage>
        <taxon>Eukaryota</taxon>
        <taxon>Metazoa</taxon>
        <taxon>Ecdysozoa</taxon>
        <taxon>Nematoda</taxon>
        <taxon>Enoplea</taxon>
        <taxon>Dorylaimia</taxon>
        <taxon>Trichinellida</taxon>
        <taxon>Trichinellidae</taxon>
        <taxon>Trichinella</taxon>
    </lineage>
</organism>
<dbReference type="AlphaFoldDB" id="A0A0V1GUN4"/>
<protein>
    <submittedName>
        <fullName evidence="2">Uncharacterized protein</fullName>
    </submittedName>
</protein>
<sequence>MFNGSSSGATSVAGYTDWEERIEQNTVSTARTYQQNDEQQWPEANDVSGLTDVVLA</sequence>
<dbReference type="EMBL" id="JYDP01000251">
    <property type="protein sequence ID" value="KRZ01951.1"/>
    <property type="molecule type" value="Genomic_DNA"/>
</dbReference>
<evidence type="ECO:0000256" key="1">
    <source>
        <dbReference type="SAM" id="MobiDB-lite"/>
    </source>
</evidence>
<dbReference type="Proteomes" id="UP000055024">
    <property type="component" value="Unassembled WGS sequence"/>
</dbReference>
<gene>
    <name evidence="2" type="ORF">T11_18034</name>
</gene>
<proteinExistence type="predicted"/>
<feature type="compositionally biased region" description="Polar residues" evidence="1">
    <location>
        <begin position="28"/>
        <end position="39"/>
    </location>
</feature>
<comment type="caution">
    <text evidence="2">The sequence shown here is derived from an EMBL/GenBank/DDBJ whole genome shotgun (WGS) entry which is preliminary data.</text>
</comment>
<name>A0A0V1GUN4_9BILA</name>
<keyword evidence="3" id="KW-1185">Reference proteome</keyword>
<feature type="region of interest" description="Disordered" evidence="1">
    <location>
        <begin position="28"/>
        <end position="56"/>
    </location>
</feature>
<evidence type="ECO:0000313" key="3">
    <source>
        <dbReference type="Proteomes" id="UP000055024"/>
    </source>
</evidence>
<accession>A0A0V1GUN4</accession>
<reference evidence="2 3" key="1">
    <citation type="submission" date="2015-01" db="EMBL/GenBank/DDBJ databases">
        <title>Evolution of Trichinella species and genotypes.</title>
        <authorList>
            <person name="Korhonen P.K."/>
            <person name="Edoardo P."/>
            <person name="Giuseppe L.R."/>
            <person name="Gasser R.B."/>
        </authorList>
    </citation>
    <scope>NUCLEOTIDE SEQUENCE [LARGE SCALE GENOMIC DNA]</scope>
    <source>
        <strain evidence="2">ISS1029</strain>
    </source>
</reference>
<evidence type="ECO:0000313" key="2">
    <source>
        <dbReference type="EMBL" id="KRZ01951.1"/>
    </source>
</evidence>